<dbReference type="InterPro" id="IPR013022">
    <property type="entry name" value="Xyl_isomerase-like_TIM-brl"/>
</dbReference>
<organism evidence="2 3">
    <name type="scientific">Caldanaerobius fijiensis DSM 17918</name>
    <dbReference type="NCBI Taxonomy" id="1121256"/>
    <lineage>
        <taxon>Bacteria</taxon>
        <taxon>Bacillati</taxon>
        <taxon>Bacillota</taxon>
        <taxon>Clostridia</taxon>
        <taxon>Thermoanaerobacterales</taxon>
        <taxon>Thermoanaerobacteraceae</taxon>
        <taxon>Caldanaerobius</taxon>
    </lineage>
</organism>
<dbReference type="Proteomes" id="UP000184088">
    <property type="component" value="Unassembled WGS sequence"/>
</dbReference>
<dbReference type="InterPro" id="IPR036237">
    <property type="entry name" value="Xyl_isomerase-like_sf"/>
</dbReference>
<evidence type="ECO:0000313" key="3">
    <source>
        <dbReference type="Proteomes" id="UP000184088"/>
    </source>
</evidence>
<dbReference type="InterPro" id="IPR050312">
    <property type="entry name" value="IolE/XylAMocC-like"/>
</dbReference>
<dbReference type="AlphaFoldDB" id="A0A1M5DHF0"/>
<name>A0A1M5DHF0_9THEO</name>
<dbReference type="Gene3D" id="3.20.20.150">
    <property type="entry name" value="Divalent-metal-dependent TIM barrel enzymes"/>
    <property type="match status" value="1"/>
</dbReference>
<keyword evidence="2" id="KW-0413">Isomerase</keyword>
<dbReference type="PANTHER" id="PTHR12110">
    <property type="entry name" value="HYDROXYPYRUVATE ISOMERASE"/>
    <property type="match status" value="1"/>
</dbReference>
<keyword evidence="3" id="KW-1185">Reference proteome</keyword>
<dbReference type="Pfam" id="PF01261">
    <property type="entry name" value="AP_endonuc_2"/>
    <property type="match status" value="1"/>
</dbReference>
<dbReference type="STRING" id="1121256.SAMN02746089_02337"/>
<reference evidence="2 3" key="1">
    <citation type="submission" date="2016-11" db="EMBL/GenBank/DDBJ databases">
        <authorList>
            <person name="Jaros S."/>
            <person name="Januszkiewicz K."/>
            <person name="Wedrychowicz H."/>
        </authorList>
    </citation>
    <scope>NUCLEOTIDE SEQUENCE [LARGE SCALE GENOMIC DNA]</scope>
    <source>
        <strain evidence="2 3">DSM 17918</strain>
    </source>
</reference>
<proteinExistence type="predicted"/>
<evidence type="ECO:0000313" key="2">
    <source>
        <dbReference type="EMBL" id="SHF66397.1"/>
    </source>
</evidence>
<gene>
    <name evidence="2" type="ORF">SAMN02746089_02337</name>
</gene>
<sequence length="301" mass="34659">MKISYCWLYAINRYGYPPTIDNAIKALEEMHDMGFKYVEVEGVGNENMREVYENRRLIKEKCDELGLKIINFCPILPDIASMNKELRERAFEAYELGVETAKYFQAETVQTDSFTPPLKFKGDIPYKEAINYGKVFNVEIDPAYDWEEHWGIIVESYRKCSDIAEKNGMKFCLEPRVGELISNTDAFLRLYDHVGSKNFGMVLDTGHQHAQKEILPLSVEKAGKKIFYVHVSDNDGRINEHLALGEGTIDWEGVFTALKKHDFNGYVAIDIGGVKDLRESYISSKNYLVNLFKKLNIEYDV</sequence>
<protein>
    <submittedName>
        <fullName evidence="2">Sugar phosphate isomerase/epimerase</fullName>
    </submittedName>
</protein>
<evidence type="ECO:0000259" key="1">
    <source>
        <dbReference type="Pfam" id="PF01261"/>
    </source>
</evidence>
<dbReference type="GO" id="GO:0016853">
    <property type="term" value="F:isomerase activity"/>
    <property type="evidence" value="ECO:0007669"/>
    <property type="project" value="UniProtKB-KW"/>
</dbReference>
<dbReference type="EMBL" id="FQVH01000036">
    <property type="protein sequence ID" value="SHF66397.1"/>
    <property type="molecule type" value="Genomic_DNA"/>
</dbReference>
<accession>A0A1M5DHF0</accession>
<dbReference type="SUPFAM" id="SSF51658">
    <property type="entry name" value="Xylose isomerase-like"/>
    <property type="match status" value="1"/>
</dbReference>
<dbReference type="PANTHER" id="PTHR12110:SF21">
    <property type="entry name" value="XYLOSE ISOMERASE-LIKE TIM BARREL DOMAIN-CONTAINING PROTEIN"/>
    <property type="match status" value="1"/>
</dbReference>
<feature type="domain" description="Xylose isomerase-like TIM barrel" evidence="1">
    <location>
        <begin position="28"/>
        <end position="272"/>
    </location>
</feature>